<evidence type="ECO:0000313" key="2">
    <source>
        <dbReference type="Proteomes" id="UP000286134"/>
    </source>
</evidence>
<accession>A0A420HAW7</accession>
<sequence>MYGSRIKEPLDIASDAIVELGEHIPQRLAASEPAYPVEPVNDSKYKPALIEAIDAIKFAAMVMKRHYD</sequence>
<name>A0A420HAW7_9PEZI</name>
<dbReference type="Proteomes" id="UP000286134">
    <property type="component" value="Unassembled WGS sequence"/>
</dbReference>
<proteinExistence type="predicted"/>
<dbReference type="EMBL" id="MCFK01009664">
    <property type="protein sequence ID" value="RKF54548.1"/>
    <property type="molecule type" value="Genomic_DNA"/>
</dbReference>
<feature type="non-terminal residue" evidence="1">
    <location>
        <position position="68"/>
    </location>
</feature>
<reference evidence="1 2" key="1">
    <citation type="journal article" date="2018" name="BMC Genomics">
        <title>Comparative genome analyses reveal sequence features reflecting distinct modes of host-adaptation between dicot and monocot powdery mildew.</title>
        <authorList>
            <person name="Wu Y."/>
            <person name="Ma X."/>
            <person name="Pan Z."/>
            <person name="Kale S.D."/>
            <person name="Song Y."/>
            <person name="King H."/>
            <person name="Zhang Q."/>
            <person name="Presley C."/>
            <person name="Deng X."/>
            <person name="Wei C.I."/>
            <person name="Xiao S."/>
        </authorList>
    </citation>
    <scope>NUCLEOTIDE SEQUENCE [LARGE SCALE GENOMIC DNA]</scope>
    <source>
        <strain evidence="1">UMSG2</strain>
    </source>
</reference>
<gene>
    <name evidence="1" type="ORF">OnM2_096044</name>
</gene>
<keyword evidence="2" id="KW-1185">Reference proteome</keyword>
<evidence type="ECO:0000313" key="1">
    <source>
        <dbReference type="EMBL" id="RKF54548.1"/>
    </source>
</evidence>
<dbReference type="AlphaFoldDB" id="A0A420HAW7"/>
<organism evidence="1 2">
    <name type="scientific">Erysiphe neolycopersici</name>
    <dbReference type="NCBI Taxonomy" id="212602"/>
    <lineage>
        <taxon>Eukaryota</taxon>
        <taxon>Fungi</taxon>
        <taxon>Dikarya</taxon>
        <taxon>Ascomycota</taxon>
        <taxon>Pezizomycotina</taxon>
        <taxon>Leotiomycetes</taxon>
        <taxon>Erysiphales</taxon>
        <taxon>Erysiphaceae</taxon>
        <taxon>Erysiphe</taxon>
    </lineage>
</organism>
<protein>
    <submittedName>
        <fullName evidence="1">Uncharacterized protein</fullName>
    </submittedName>
</protein>
<comment type="caution">
    <text evidence="1">The sequence shown here is derived from an EMBL/GenBank/DDBJ whole genome shotgun (WGS) entry which is preliminary data.</text>
</comment>